<dbReference type="GeneID" id="88174838"/>
<keyword evidence="2" id="KW-0472">Membrane</keyword>
<dbReference type="GO" id="GO:0006998">
    <property type="term" value="P:nuclear envelope organization"/>
    <property type="evidence" value="ECO:0007669"/>
    <property type="project" value="InterPro"/>
</dbReference>
<name>A0AAX4HDD0_9ASCO</name>
<dbReference type="EMBL" id="CP138897">
    <property type="protein sequence ID" value="WPK26421.1"/>
    <property type="molecule type" value="Genomic_DNA"/>
</dbReference>
<dbReference type="Proteomes" id="UP001338582">
    <property type="component" value="Chromosome 4"/>
</dbReference>
<keyword evidence="5" id="KW-1185">Reference proteome</keyword>
<dbReference type="Pfam" id="PF10104">
    <property type="entry name" value="Brr6_like_C_C"/>
    <property type="match status" value="1"/>
</dbReference>
<gene>
    <name evidence="4" type="ORF">PUMCH_003775</name>
</gene>
<dbReference type="InterPro" id="IPR040202">
    <property type="entry name" value="Brl1/Brr6"/>
</dbReference>
<organism evidence="4 5">
    <name type="scientific">Australozyma saopauloensis</name>
    <dbReference type="NCBI Taxonomy" id="291208"/>
    <lineage>
        <taxon>Eukaryota</taxon>
        <taxon>Fungi</taxon>
        <taxon>Dikarya</taxon>
        <taxon>Ascomycota</taxon>
        <taxon>Saccharomycotina</taxon>
        <taxon>Pichiomycetes</taxon>
        <taxon>Metschnikowiaceae</taxon>
        <taxon>Australozyma</taxon>
    </lineage>
</organism>
<dbReference type="RefSeq" id="XP_062878802.1">
    <property type="nucleotide sequence ID" value="XM_063022732.1"/>
</dbReference>
<keyword evidence="2" id="KW-0812">Transmembrane</keyword>
<accession>A0AAX4HDD0</accession>
<dbReference type="PANTHER" id="PTHR28136:SF1">
    <property type="entry name" value="NUCLEUS EXPORT PROTEIN BRL1"/>
    <property type="match status" value="1"/>
</dbReference>
<feature type="region of interest" description="Disordered" evidence="1">
    <location>
        <begin position="51"/>
        <end position="78"/>
    </location>
</feature>
<evidence type="ECO:0000313" key="4">
    <source>
        <dbReference type="EMBL" id="WPK26421.1"/>
    </source>
</evidence>
<feature type="domain" description="Brl1/Brr6" evidence="3">
    <location>
        <begin position="322"/>
        <end position="455"/>
    </location>
</feature>
<dbReference type="InterPro" id="IPR018767">
    <property type="entry name" value="Brl1/Brr6_dom"/>
</dbReference>
<feature type="transmembrane region" description="Helical" evidence="2">
    <location>
        <begin position="433"/>
        <end position="454"/>
    </location>
</feature>
<feature type="compositionally biased region" description="Acidic residues" evidence="1">
    <location>
        <begin position="52"/>
        <end position="64"/>
    </location>
</feature>
<evidence type="ECO:0000256" key="1">
    <source>
        <dbReference type="SAM" id="MobiDB-lite"/>
    </source>
</evidence>
<dbReference type="KEGG" id="asau:88174838"/>
<evidence type="ECO:0000256" key="2">
    <source>
        <dbReference type="SAM" id="Phobius"/>
    </source>
</evidence>
<dbReference type="PANTHER" id="PTHR28136">
    <property type="entry name" value="NUCLEUS EXPORT PROTEIN BRR6"/>
    <property type="match status" value="1"/>
</dbReference>
<feature type="compositionally biased region" description="Basic and acidic residues" evidence="1">
    <location>
        <begin position="66"/>
        <end position="77"/>
    </location>
</feature>
<dbReference type="GO" id="GO:0031965">
    <property type="term" value="C:nuclear membrane"/>
    <property type="evidence" value="ECO:0007669"/>
    <property type="project" value="InterPro"/>
</dbReference>
<dbReference type="GO" id="GO:0055088">
    <property type="term" value="P:lipid homeostasis"/>
    <property type="evidence" value="ECO:0007669"/>
    <property type="project" value="InterPro"/>
</dbReference>
<reference evidence="4 5" key="1">
    <citation type="submission" date="2023-10" db="EMBL/GenBank/DDBJ databases">
        <title>Draft Genome Sequence of Candida saopaulonensis from a very Premature Infant with Sepsis.</title>
        <authorList>
            <person name="Ning Y."/>
            <person name="Dai R."/>
            <person name="Xiao M."/>
            <person name="Xu Y."/>
            <person name="Yan Q."/>
            <person name="Zhang L."/>
        </authorList>
    </citation>
    <scope>NUCLEOTIDE SEQUENCE [LARGE SCALE GENOMIC DNA]</scope>
    <source>
        <strain evidence="4 5">19XY460</strain>
    </source>
</reference>
<protein>
    <recommendedName>
        <fullName evidence="3">Brl1/Brr6 domain-containing protein</fullName>
    </recommendedName>
</protein>
<evidence type="ECO:0000313" key="5">
    <source>
        <dbReference type="Proteomes" id="UP001338582"/>
    </source>
</evidence>
<dbReference type="SMART" id="SM01042">
    <property type="entry name" value="Brr6_like_C_C"/>
    <property type="match status" value="1"/>
</dbReference>
<dbReference type="AlphaFoldDB" id="A0AAX4HDD0"/>
<keyword evidence="2" id="KW-1133">Transmembrane helix</keyword>
<evidence type="ECO:0000259" key="3">
    <source>
        <dbReference type="SMART" id="SM01042"/>
    </source>
</evidence>
<sequence length="472" mass="52329">MNFLEDLGSGFHSLSINDPHLRLAEHDIDDAMDIDFTNEFGYIDKLSAHEGSEDDDVDVEEVDDSNTGKDAEIEKGENASSFENDSFLGILSPTALGARFALLPQKLLMAPPTTESQSSRRNSSVDYEFDTSDISKSQLVKTSFAQTNSSNFILEPSQDIFQTKSKDQDYTSGYMAPASNSQSSRSNLNYLSGSLPFSSGMFAQSNLGFPPVNPHSQHQTIIHHHHYYANDHNSVSPVSSSELAASLSLMTLLKQNTKLPHQLADLQRSDHTGQSPSNQLVSYEKWAKNEQLVPFTGAHLTPHLPSPWDTRAVPAERMPYVILSYLQLITNTLLSVFALHILVAMVQAIRSDVSHKMALEANNLLIEIALCRRAYSENNCDPSQRVPALEQMCEYYEKCMLQDPSQVGNRSRIGAHTLGVILNSLIEPLGLKFLGVGSFFVVLIFACNFGFGYIRARAYYGMTLQRQTATSN</sequence>
<proteinExistence type="predicted"/>